<dbReference type="InterPro" id="IPR015947">
    <property type="entry name" value="PUA-like_sf"/>
</dbReference>
<keyword evidence="6" id="KW-0949">S-adenosyl-L-methionine</keyword>
<dbReference type="SUPFAM" id="SSF53335">
    <property type="entry name" value="S-adenosyl-L-methionine-dependent methyltransferases"/>
    <property type="match status" value="1"/>
</dbReference>
<evidence type="ECO:0000256" key="8">
    <source>
        <dbReference type="ARBA" id="ARBA00038091"/>
    </source>
</evidence>
<dbReference type="CDD" id="cd11572">
    <property type="entry name" value="RlmI_M_like"/>
    <property type="match status" value="1"/>
</dbReference>
<dbReference type="InterPro" id="IPR019614">
    <property type="entry name" value="SAM-dep_methyl-trfase"/>
</dbReference>
<dbReference type="SUPFAM" id="SSF88697">
    <property type="entry name" value="PUA domain-like"/>
    <property type="match status" value="1"/>
</dbReference>
<sequence length="455" mass="51763">MSSRNSLTTSKCIESPPGYIRFPELNTYRWRKWKILEEHQLGQPFKEGRVLASVVKMARVIVDAQAARAIGKGAMIVFKKGVVRTEGEFEPGDIVEVYTRGGKFLGRGFVNPNSNIMVRLLIKDRETPITKELFRERIKKANEYRKKVLGYDKAYRMVYGEADYLPGLIVDRFNEIASVQISSVGMERFKLDVAEAIMEAEPEIETVFEKNTGRSRRREGLPEIERVLLGKEKYRTIIEEGKAKFIVDMRGQKTGFFLDQRENRIALEKYVKPGMRVLDVFTYTGGFAIHAAVAGADEVVAVDKSPWAINMVKENAKLNGVEDRMRYITGSAFPVMEEMIKKGEKFDIVILDPPAFVQHEKDLKRGLRAYFNVNHAGLKLVKEGGILVTCSCSQHVDMQAFKDMVIAAAAKAGKFLKMLEPYRTQAPDHPILMASKDTEYLKCLFLYVEDMMLRT</sequence>
<dbReference type="GO" id="GO:0003723">
    <property type="term" value="F:RNA binding"/>
    <property type="evidence" value="ECO:0007669"/>
    <property type="project" value="UniProtKB-KW"/>
</dbReference>
<keyword evidence="3" id="KW-0698">rRNA processing</keyword>
<dbReference type="PROSITE" id="PS50890">
    <property type="entry name" value="PUA"/>
    <property type="match status" value="1"/>
</dbReference>
<dbReference type="EMBL" id="CP001398">
    <property type="protein sequence ID" value="ACS33114.1"/>
    <property type="molecule type" value="Genomic_DNA"/>
</dbReference>
<evidence type="ECO:0000256" key="2">
    <source>
        <dbReference type="ARBA" id="ARBA00022490"/>
    </source>
</evidence>
<evidence type="ECO:0000256" key="3">
    <source>
        <dbReference type="ARBA" id="ARBA00022552"/>
    </source>
</evidence>
<evidence type="ECO:0000259" key="9">
    <source>
        <dbReference type="SMART" id="SM00359"/>
    </source>
</evidence>
<evidence type="ECO:0000256" key="6">
    <source>
        <dbReference type="ARBA" id="ARBA00022691"/>
    </source>
</evidence>
<dbReference type="GO" id="GO:0005737">
    <property type="term" value="C:cytoplasm"/>
    <property type="evidence" value="ECO:0007669"/>
    <property type="project" value="UniProtKB-SubCell"/>
</dbReference>
<dbReference type="CDD" id="cd02440">
    <property type="entry name" value="AdoMet_MTases"/>
    <property type="match status" value="1"/>
</dbReference>
<dbReference type="Gene3D" id="3.40.50.150">
    <property type="entry name" value="Vaccinia Virus protein VP39"/>
    <property type="match status" value="1"/>
</dbReference>
<name>C5A4F2_THEGJ</name>
<organism evidence="10 11">
    <name type="scientific">Thermococcus gammatolerans (strain DSM 15229 / JCM 11827 / EJ3)</name>
    <dbReference type="NCBI Taxonomy" id="593117"/>
    <lineage>
        <taxon>Archaea</taxon>
        <taxon>Methanobacteriati</taxon>
        <taxon>Methanobacteriota</taxon>
        <taxon>Thermococci</taxon>
        <taxon>Thermococcales</taxon>
        <taxon>Thermococcaceae</taxon>
        <taxon>Thermococcus</taxon>
    </lineage>
</organism>
<dbReference type="InterPro" id="IPR041532">
    <property type="entry name" value="RlmI-like_PUA"/>
</dbReference>
<dbReference type="InterPro" id="IPR029063">
    <property type="entry name" value="SAM-dependent_MTases_sf"/>
</dbReference>
<dbReference type="PATRIC" id="fig|593117.10.peg.610"/>
<protein>
    <submittedName>
        <fullName evidence="10">SAM-dependent methyltransferase, putative</fullName>
    </submittedName>
</protein>
<evidence type="ECO:0000313" key="11">
    <source>
        <dbReference type="Proteomes" id="UP000001488"/>
    </source>
</evidence>
<dbReference type="KEGG" id="tga:TGAM_0612"/>
<dbReference type="Gene3D" id="3.30.750.80">
    <property type="entry name" value="RNA methyltransferase domain (HRMD) like"/>
    <property type="match status" value="1"/>
</dbReference>
<comment type="subcellular location">
    <subcellularLocation>
        <location evidence="1">Cytoplasm</location>
    </subcellularLocation>
</comment>
<feature type="domain" description="PUA" evidence="9">
    <location>
        <begin position="58"/>
        <end position="143"/>
    </location>
</feature>
<dbReference type="PANTHER" id="PTHR42873:SF1">
    <property type="entry name" value="S-ADENOSYLMETHIONINE-DEPENDENT METHYLTRANSFERASE DOMAIN-CONTAINING PROTEIN"/>
    <property type="match status" value="1"/>
</dbReference>
<dbReference type="PANTHER" id="PTHR42873">
    <property type="entry name" value="RIBOSOMAL RNA LARGE SUBUNIT METHYLTRANSFERASE"/>
    <property type="match status" value="1"/>
</dbReference>
<gene>
    <name evidence="10" type="ordered locus">TGAM_0612</name>
</gene>
<dbReference type="Pfam" id="PF10672">
    <property type="entry name" value="Methyltrans_SAM"/>
    <property type="match status" value="1"/>
</dbReference>
<dbReference type="AlphaFoldDB" id="C5A4F2"/>
<keyword evidence="7" id="KW-0694">RNA-binding</keyword>
<proteinExistence type="inferred from homology"/>
<dbReference type="GO" id="GO:0032259">
    <property type="term" value="P:methylation"/>
    <property type="evidence" value="ECO:0007669"/>
    <property type="project" value="UniProtKB-KW"/>
</dbReference>
<keyword evidence="5 10" id="KW-0808">Transferase</keyword>
<dbReference type="InterPro" id="IPR002478">
    <property type="entry name" value="PUA"/>
</dbReference>
<dbReference type="Gene3D" id="2.30.130.10">
    <property type="entry name" value="PUA domain"/>
    <property type="match status" value="1"/>
</dbReference>
<evidence type="ECO:0000256" key="7">
    <source>
        <dbReference type="ARBA" id="ARBA00022884"/>
    </source>
</evidence>
<reference evidence="10 11" key="1">
    <citation type="journal article" date="2007" name="Genome Biol.">
        <title>Genome analysis and genome-wide proteomics of Thermococcus gammatolerans, the most radioresistant organism known amongst the Archaea.</title>
        <authorList>
            <person name="Zivanovic Y."/>
            <person name="Armengaud J."/>
            <person name="Lagorce A."/>
            <person name="Leplat C."/>
            <person name="Guerin P."/>
            <person name="Dutertre M."/>
            <person name="Anthouard V."/>
            <person name="Forterre P."/>
            <person name="Wincker P."/>
            <person name="Confalonieri F."/>
        </authorList>
    </citation>
    <scope>NUCLEOTIDE SEQUENCE [LARGE SCALE GENOMIC DNA]</scope>
    <source>
        <strain evidence="11">DSM 15229 / JCM 11827 / EJ3</strain>
    </source>
</reference>
<keyword evidence="11" id="KW-1185">Reference proteome</keyword>
<dbReference type="STRING" id="593117.TGAM_0612"/>
<dbReference type="GO" id="GO:0006364">
    <property type="term" value="P:rRNA processing"/>
    <property type="evidence" value="ECO:0007669"/>
    <property type="project" value="UniProtKB-KW"/>
</dbReference>
<keyword evidence="2" id="KW-0963">Cytoplasm</keyword>
<dbReference type="SMART" id="SM00359">
    <property type="entry name" value="PUA"/>
    <property type="match status" value="1"/>
</dbReference>
<keyword evidence="4 10" id="KW-0489">Methyltransferase</keyword>
<dbReference type="GO" id="GO:0008168">
    <property type="term" value="F:methyltransferase activity"/>
    <property type="evidence" value="ECO:0007669"/>
    <property type="project" value="UniProtKB-KW"/>
</dbReference>
<dbReference type="InterPro" id="IPR036974">
    <property type="entry name" value="PUA_sf"/>
</dbReference>
<evidence type="ECO:0000256" key="5">
    <source>
        <dbReference type="ARBA" id="ARBA00022679"/>
    </source>
</evidence>
<evidence type="ECO:0000256" key="4">
    <source>
        <dbReference type="ARBA" id="ARBA00022603"/>
    </source>
</evidence>
<dbReference type="Proteomes" id="UP000001488">
    <property type="component" value="Chromosome"/>
</dbReference>
<dbReference type="CDD" id="cd21153">
    <property type="entry name" value="PUA_RlmI"/>
    <property type="match status" value="1"/>
</dbReference>
<dbReference type="eggNOG" id="arCOG00032">
    <property type="taxonomic scope" value="Archaea"/>
</dbReference>
<comment type="similarity">
    <text evidence="8">Belongs to the methyltransferase superfamily. RlmI family.</text>
</comment>
<evidence type="ECO:0000313" key="10">
    <source>
        <dbReference type="EMBL" id="ACS33114.1"/>
    </source>
</evidence>
<evidence type="ECO:0000256" key="1">
    <source>
        <dbReference type="ARBA" id="ARBA00004496"/>
    </source>
</evidence>
<accession>C5A4F2</accession>
<dbReference type="HOGENOM" id="CLU_014042_0_0_2"/>
<dbReference type="PaxDb" id="593117-TGAM_0612"/>
<dbReference type="Pfam" id="PF17785">
    <property type="entry name" value="PUA_3"/>
    <property type="match status" value="1"/>
</dbReference>